<organism evidence="2 3">
    <name type="scientific">Sphingobacterium oryzagri</name>
    <dbReference type="NCBI Taxonomy" id="3025669"/>
    <lineage>
        <taxon>Bacteria</taxon>
        <taxon>Pseudomonadati</taxon>
        <taxon>Bacteroidota</taxon>
        <taxon>Sphingobacteriia</taxon>
        <taxon>Sphingobacteriales</taxon>
        <taxon>Sphingobacteriaceae</taxon>
        <taxon>Sphingobacterium</taxon>
    </lineage>
</organism>
<sequence>MKTQTKKTTPSFIIYASIFSFILILLSKAVPAQVNSREDGRYIVINYVSTALSPLIVDVLSKQIPDQSERNNVISMIGEQKYYFTLTLDTKTNHSIYHLDSTTLVNGVNSGGNYEFVLKDSDGEIYGKENVAGASHNFAGNISTLQWKITDETRKIGKYNCTKAILNNLNYCAVWFTSEVPIMVGPEIFDGLPGLVIETETAFDQTSIHSIKYTKEIPQILSKIEKYKDEMLKIKTIPIESVFKSKNSMITMMTNQTKSR</sequence>
<accession>A0ABY7WJ56</accession>
<keyword evidence="1" id="KW-0472">Membrane</keyword>
<keyword evidence="1" id="KW-1133">Transmembrane helix</keyword>
<evidence type="ECO:0000313" key="2">
    <source>
        <dbReference type="EMBL" id="WDF69617.1"/>
    </source>
</evidence>
<dbReference type="NCBIfam" id="TIGR01200">
    <property type="entry name" value="GLPGLI"/>
    <property type="match status" value="1"/>
</dbReference>
<feature type="transmembrane region" description="Helical" evidence="1">
    <location>
        <begin position="12"/>
        <end position="30"/>
    </location>
</feature>
<protein>
    <submittedName>
        <fullName evidence="2">GLPGLI family protein</fullName>
    </submittedName>
</protein>
<keyword evidence="3" id="KW-1185">Reference proteome</keyword>
<dbReference type="RefSeq" id="WP_274268330.1">
    <property type="nucleotide sequence ID" value="NZ_CP117880.1"/>
</dbReference>
<evidence type="ECO:0000256" key="1">
    <source>
        <dbReference type="SAM" id="Phobius"/>
    </source>
</evidence>
<evidence type="ECO:0000313" key="3">
    <source>
        <dbReference type="Proteomes" id="UP001221558"/>
    </source>
</evidence>
<name>A0ABY7WJ56_9SPHI</name>
<dbReference type="Pfam" id="PF22252">
    <property type="entry name" value="PNGase_F-II_N"/>
    <property type="match status" value="1"/>
</dbReference>
<keyword evidence="1" id="KW-0812">Transmembrane</keyword>
<reference evidence="2 3" key="1">
    <citation type="submission" date="2023-02" db="EMBL/GenBank/DDBJ databases">
        <title>Genome sequence of Sphingobacterium sp. KACC 22765.</title>
        <authorList>
            <person name="Kim S."/>
            <person name="Heo J."/>
            <person name="Kwon S.-W."/>
        </authorList>
    </citation>
    <scope>NUCLEOTIDE SEQUENCE [LARGE SCALE GENOMIC DNA]</scope>
    <source>
        <strain evidence="2 3">KACC 22765</strain>
    </source>
</reference>
<dbReference type="InterPro" id="IPR005901">
    <property type="entry name" value="GLPGLI"/>
</dbReference>
<dbReference type="EMBL" id="CP117880">
    <property type="protein sequence ID" value="WDF69617.1"/>
    <property type="molecule type" value="Genomic_DNA"/>
</dbReference>
<dbReference type="Proteomes" id="UP001221558">
    <property type="component" value="Chromosome"/>
</dbReference>
<gene>
    <name evidence="2" type="ORF">PQ465_04370</name>
</gene>
<proteinExistence type="predicted"/>